<dbReference type="EMBL" id="CP016438">
    <property type="protein sequence ID" value="ANS69953.1"/>
    <property type="molecule type" value="Genomic_DNA"/>
</dbReference>
<accession>A0A1B1MN22</accession>
<dbReference type="PROSITE" id="PS50801">
    <property type="entry name" value="STAS"/>
    <property type="match status" value="1"/>
</dbReference>
<evidence type="ECO:0000256" key="2">
    <source>
        <dbReference type="RuleBase" id="RU003749"/>
    </source>
</evidence>
<dbReference type="InterPro" id="IPR002645">
    <property type="entry name" value="STAS_dom"/>
</dbReference>
<dbReference type="Gene3D" id="3.30.750.24">
    <property type="entry name" value="STAS domain"/>
    <property type="match status" value="1"/>
</dbReference>
<evidence type="ECO:0000256" key="1">
    <source>
        <dbReference type="ARBA" id="ARBA00009013"/>
    </source>
</evidence>
<protein>
    <recommendedName>
        <fullName evidence="2">Anti-sigma factor antagonist</fullName>
    </recommendedName>
</protein>
<dbReference type="InterPro" id="IPR058548">
    <property type="entry name" value="MlaB-like_STAS"/>
</dbReference>
<feature type="domain" description="STAS" evidence="4">
    <location>
        <begin position="16"/>
        <end position="123"/>
    </location>
</feature>
<dbReference type="PANTHER" id="PTHR33495:SF2">
    <property type="entry name" value="ANTI-SIGMA FACTOR ANTAGONIST TM_1081-RELATED"/>
    <property type="match status" value="1"/>
</dbReference>
<reference evidence="5 6" key="1">
    <citation type="submission" date="2016-07" db="EMBL/GenBank/DDBJ databases">
        <title>Enhancement of antibiotic productionsby engineered nitrateutilization in actinobacteria.</title>
        <authorList>
            <person name="Meng S.C."/>
        </authorList>
    </citation>
    <scope>NUCLEOTIDE SEQUENCE [LARGE SCALE GENOMIC DNA]</scope>
    <source>
        <strain evidence="5 6">NRRL 2936</strain>
    </source>
</reference>
<organism evidence="5 6">
    <name type="scientific">Streptomyces lincolnensis</name>
    <dbReference type="NCBI Taxonomy" id="1915"/>
    <lineage>
        <taxon>Bacteria</taxon>
        <taxon>Bacillati</taxon>
        <taxon>Actinomycetota</taxon>
        <taxon>Actinomycetes</taxon>
        <taxon>Kitasatosporales</taxon>
        <taxon>Streptomycetaceae</taxon>
        <taxon>Streptomyces</taxon>
    </lineage>
</organism>
<dbReference type="GO" id="GO:0043856">
    <property type="term" value="F:anti-sigma factor antagonist activity"/>
    <property type="evidence" value="ECO:0007669"/>
    <property type="project" value="InterPro"/>
</dbReference>
<dbReference type="PANTHER" id="PTHR33495">
    <property type="entry name" value="ANTI-SIGMA FACTOR ANTAGONIST TM_1081-RELATED-RELATED"/>
    <property type="match status" value="1"/>
</dbReference>
<sequence length="123" mass="13322">MTPDDEPAPAPPVTNQNARTRASGPFTVVEVSGEIDVATAHLLAEHLDAATSGPGPDVLVDLRYVDFFDCSGLRVLCRADRRAKERDGRLRVVSDQPRVLRLLRASGLAGRFPALPRLPDEPV</sequence>
<dbReference type="NCBIfam" id="TIGR00377">
    <property type="entry name" value="ant_ant_sig"/>
    <property type="match status" value="1"/>
</dbReference>
<dbReference type="CDD" id="cd07043">
    <property type="entry name" value="STAS_anti-anti-sigma_factors"/>
    <property type="match status" value="1"/>
</dbReference>
<name>A0A1B1MN22_STRLN</name>
<evidence type="ECO:0000313" key="5">
    <source>
        <dbReference type="EMBL" id="ANS69953.1"/>
    </source>
</evidence>
<feature type="region of interest" description="Disordered" evidence="3">
    <location>
        <begin position="1"/>
        <end position="22"/>
    </location>
</feature>
<gene>
    <name evidence="5" type="ORF">SLINC_7729</name>
</gene>
<dbReference type="InterPro" id="IPR003658">
    <property type="entry name" value="Anti-sigma_ant"/>
</dbReference>
<dbReference type="SUPFAM" id="SSF52091">
    <property type="entry name" value="SpoIIaa-like"/>
    <property type="match status" value="1"/>
</dbReference>
<dbReference type="AlphaFoldDB" id="A0A1B1MN22"/>
<dbReference type="Proteomes" id="UP000092598">
    <property type="component" value="Chromosome"/>
</dbReference>
<dbReference type="STRING" id="1915.SLINC_7729"/>
<proteinExistence type="inferred from homology"/>
<dbReference type="InterPro" id="IPR036513">
    <property type="entry name" value="STAS_dom_sf"/>
</dbReference>
<evidence type="ECO:0000313" key="6">
    <source>
        <dbReference type="Proteomes" id="UP000092598"/>
    </source>
</evidence>
<dbReference type="KEGG" id="sls:SLINC_7729"/>
<keyword evidence="6" id="KW-1185">Reference proteome</keyword>
<dbReference type="RefSeq" id="WP_067443469.1">
    <property type="nucleotide sequence ID" value="NZ_CP016438.1"/>
</dbReference>
<evidence type="ECO:0000259" key="4">
    <source>
        <dbReference type="PROSITE" id="PS50801"/>
    </source>
</evidence>
<comment type="similarity">
    <text evidence="1 2">Belongs to the anti-sigma-factor antagonist family.</text>
</comment>
<dbReference type="PATRIC" id="fig|1915.4.peg.8501"/>
<evidence type="ECO:0000256" key="3">
    <source>
        <dbReference type="SAM" id="MobiDB-lite"/>
    </source>
</evidence>
<dbReference type="Pfam" id="PF13466">
    <property type="entry name" value="STAS_2"/>
    <property type="match status" value="1"/>
</dbReference>